<protein>
    <submittedName>
        <fullName evidence="1">Uncharacterized protein</fullName>
    </submittedName>
</protein>
<proteinExistence type="evidence at transcript level"/>
<dbReference type="AlphaFoldDB" id="B4FYC8"/>
<reference evidence="1" key="1">
    <citation type="journal article" date="2009" name="PLoS Genet.">
        <title>Sequencing, mapping, and analysis of 27,455 maize full-length cDNAs.</title>
        <authorList>
            <person name="Soderlund C."/>
            <person name="Descour A."/>
            <person name="Kudrna D."/>
            <person name="Bomhoff M."/>
            <person name="Boyd L."/>
            <person name="Currie J."/>
            <person name="Angelova A."/>
            <person name="Collura K."/>
            <person name="Wissotski M."/>
            <person name="Ashley E."/>
            <person name="Morrow D."/>
            <person name="Fernandes J."/>
            <person name="Walbot V."/>
            <person name="Yu Y."/>
        </authorList>
    </citation>
    <scope>NUCLEOTIDE SEQUENCE</scope>
    <source>
        <strain evidence="1">B73</strain>
    </source>
</reference>
<evidence type="ECO:0000313" key="1">
    <source>
        <dbReference type="EMBL" id="ACF87121.1"/>
    </source>
</evidence>
<organism evidence="1">
    <name type="scientific">Zea mays</name>
    <name type="common">Maize</name>
    <dbReference type="NCBI Taxonomy" id="4577"/>
    <lineage>
        <taxon>Eukaryota</taxon>
        <taxon>Viridiplantae</taxon>
        <taxon>Streptophyta</taxon>
        <taxon>Embryophyta</taxon>
        <taxon>Tracheophyta</taxon>
        <taxon>Spermatophyta</taxon>
        <taxon>Magnoliopsida</taxon>
        <taxon>Liliopsida</taxon>
        <taxon>Poales</taxon>
        <taxon>Poaceae</taxon>
        <taxon>PACMAD clade</taxon>
        <taxon>Panicoideae</taxon>
        <taxon>Andropogonodae</taxon>
        <taxon>Andropogoneae</taxon>
        <taxon>Tripsacinae</taxon>
        <taxon>Zea</taxon>
    </lineage>
</organism>
<sequence>MPRPRPRWLLNGPLCHCCCERDVRQPTCVLLLWLICVQNPLKLGRSELSVRQRLYSYESRSCMSLSIVLCFKDKKKVTFVYDFLYTLSLSCIDSLRSQNCTMQS</sequence>
<dbReference type="EMBL" id="BT042116">
    <property type="protein sequence ID" value="ACF87121.1"/>
    <property type="molecule type" value="mRNA"/>
</dbReference>
<accession>B4FYC8</accession>
<name>B4FYC8_MAIZE</name>